<keyword evidence="8" id="KW-1185">Reference proteome</keyword>
<dbReference type="PANTHER" id="PTHR47967">
    <property type="entry name" value="OS07G0603500 PROTEIN-RELATED"/>
    <property type="match status" value="1"/>
</dbReference>
<feature type="domain" description="Peptidase A1" evidence="6">
    <location>
        <begin position="1"/>
        <end position="349"/>
    </location>
</feature>
<dbReference type="InterPro" id="IPR032799">
    <property type="entry name" value="TAXi_C"/>
</dbReference>
<dbReference type="SUPFAM" id="SSF50630">
    <property type="entry name" value="Acid proteases"/>
    <property type="match status" value="1"/>
</dbReference>
<dbReference type="OrthoDB" id="771136at2759"/>
<keyword evidence="5" id="KW-0325">Glycoprotein</keyword>
<evidence type="ECO:0000256" key="5">
    <source>
        <dbReference type="ARBA" id="ARBA00023180"/>
    </source>
</evidence>
<comment type="caution">
    <text evidence="7">The sequence shown here is derived from an EMBL/GenBank/DDBJ whole genome shotgun (WGS) entry which is preliminary data.</text>
</comment>
<evidence type="ECO:0000256" key="1">
    <source>
        <dbReference type="ARBA" id="ARBA00007447"/>
    </source>
</evidence>
<dbReference type="InterPro" id="IPR021109">
    <property type="entry name" value="Peptidase_aspartic_dom_sf"/>
</dbReference>
<dbReference type="InterPro" id="IPR033121">
    <property type="entry name" value="PEPTIDASE_A1"/>
</dbReference>
<dbReference type="InterPro" id="IPR032861">
    <property type="entry name" value="TAXi_N"/>
</dbReference>
<dbReference type="InterPro" id="IPR051708">
    <property type="entry name" value="Plant_Aspart_Prot_A1"/>
</dbReference>
<dbReference type="PANTHER" id="PTHR47967:SF31">
    <property type="entry name" value="ASPARTYL PROTEASE FAMILY PROTEIN"/>
    <property type="match status" value="1"/>
</dbReference>
<dbReference type="PROSITE" id="PS51767">
    <property type="entry name" value="PEPTIDASE_A1"/>
    <property type="match status" value="1"/>
</dbReference>
<evidence type="ECO:0000256" key="4">
    <source>
        <dbReference type="ARBA" id="ARBA00022801"/>
    </source>
</evidence>
<evidence type="ECO:0000256" key="2">
    <source>
        <dbReference type="ARBA" id="ARBA00022670"/>
    </source>
</evidence>
<evidence type="ECO:0000313" key="7">
    <source>
        <dbReference type="EMBL" id="GFP98970.1"/>
    </source>
</evidence>
<keyword evidence="2" id="KW-0645">Protease</keyword>
<dbReference type="Pfam" id="PF14543">
    <property type="entry name" value="TAXi_N"/>
    <property type="match status" value="1"/>
</dbReference>
<dbReference type="InterPro" id="IPR034161">
    <property type="entry name" value="Pepsin-like_plant"/>
</dbReference>
<dbReference type="GO" id="GO:0006508">
    <property type="term" value="P:proteolysis"/>
    <property type="evidence" value="ECO:0007669"/>
    <property type="project" value="UniProtKB-KW"/>
</dbReference>
<dbReference type="CDD" id="cd05476">
    <property type="entry name" value="pepsin_A_like_plant"/>
    <property type="match status" value="1"/>
</dbReference>
<proteinExistence type="inferred from homology"/>
<gene>
    <name evidence="7" type="ORF">PHJA_002040900</name>
</gene>
<dbReference type="GO" id="GO:0005576">
    <property type="term" value="C:extracellular region"/>
    <property type="evidence" value="ECO:0007669"/>
    <property type="project" value="TreeGrafter"/>
</dbReference>
<evidence type="ECO:0000259" key="6">
    <source>
        <dbReference type="PROSITE" id="PS51767"/>
    </source>
</evidence>
<dbReference type="Gene3D" id="2.40.70.10">
    <property type="entry name" value="Acid Proteases"/>
    <property type="match status" value="2"/>
</dbReference>
<keyword evidence="3" id="KW-0064">Aspartyl protease</keyword>
<dbReference type="AlphaFoldDB" id="A0A830CGY9"/>
<dbReference type="EMBL" id="BMAC01000552">
    <property type="protein sequence ID" value="GFP98970.1"/>
    <property type="molecule type" value="Genomic_DNA"/>
</dbReference>
<name>A0A830CGY9_9LAMI</name>
<evidence type="ECO:0000256" key="3">
    <source>
        <dbReference type="ARBA" id="ARBA00022750"/>
    </source>
</evidence>
<comment type="similarity">
    <text evidence="1">Belongs to the peptidase A1 family.</text>
</comment>
<dbReference type="Proteomes" id="UP000653305">
    <property type="component" value="Unassembled WGS sequence"/>
</dbReference>
<dbReference type="GO" id="GO:0004190">
    <property type="term" value="F:aspartic-type endopeptidase activity"/>
    <property type="evidence" value="ECO:0007669"/>
    <property type="project" value="UniProtKB-KW"/>
</dbReference>
<accession>A0A830CGY9</accession>
<organism evidence="7 8">
    <name type="scientific">Phtheirospermum japonicum</name>
    <dbReference type="NCBI Taxonomy" id="374723"/>
    <lineage>
        <taxon>Eukaryota</taxon>
        <taxon>Viridiplantae</taxon>
        <taxon>Streptophyta</taxon>
        <taxon>Embryophyta</taxon>
        <taxon>Tracheophyta</taxon>
        <taxon>Spermatophyta</taxon>
        <taxon>Magnoliopsida</taxon>
        <taxon>eudicotyledons</taxon>
        <taxon>Gunneridae</taxon>
        <taxon>Pentapetalae</taxon>
        <taxon>asterids</taxon>
        <taxon>lamiids</taxon>
        <taxon>Lamiales</taxon>
        <taxon>Orobanchaceae</taxon>
        <taxon>Orobanchaceae incertae sedis</taxon>
        <taxon>Phtheirospermum</taxon>
    </lineage>
</organism>
<keyword evidence="4" id="KW-0378">Hydrolase</keyword>
<protein>
    <submittedName>
        <fullName evidence="7">Aspartic proteinase pcs1</fullName>
    </submittedName>
</protein>
<sequence length="359" mass="39818">MPMGTPPQLEQMVLDTGSQLSWVQCRRKDSGAPSFNPNASSSFSNVACNDTVCVTHPTQRADFTLPRNCSHDLCRYTVSFGDGTLAEGNLVWEQFKFSDSQIAPRLVIGCSPKKDIMSGADGMLAMNRGNLSFISQLKEHKFSYCVPLRHDNIHNISDSDSNSNSNGSDGTFYYANLSNTSQQSQSMADFDSLQYYVRLVNIQINGEILNIDKSEVNSNASCQMMIDSGTRYTYLVDAAYNSVREKVANLTGEYIKDMNVDAEFDMCFQHGSNLSDIEEKIGDVVFEFENGVKISIPKERSLDIMSDCGVCVAIGRSDRLGFPTNIFGFFYQQDLCVEFDIQKNQVGFGKADGSKLPLT</sequence>
<reference evidence="7" key="1">
    <citation type="submission" date="2020-07" db="EMBL/GenBank/DDBJ databases">
        <title>Ethylene signaling mediates host invasion by parasitic plants.</title>
        <authorList>
            <person name="Yoshida S."/>
        </authorList>
    </citation>
    <scope>NUCLEOTIDE SEQUENCE</scope>
    <source>
        <strain evidence="7">Okayama</strain>
    </source>
</reference>
<evidence type="ECO:0000313" key="8">
    <source>
        <dbReference type="Proteomes" id="UP000653305"/>
    </source>
</evidence>
<dbReference type="Pfam" id="PF14541">
    <property type="entry name" value="TAXi_C"/>
    <property type="match status" value="1"/>
</dbReference>